<feature type="transmembrane region" description="Helical" evidence="1">
    <location>
        <begin position="200"/>
        <end position="220"/>
    </location>
</feature>
<dbReference type="RefSeq" id="WP_131837196.1">
    <property type="nucleotide sequence ID" value="NZ_SMFY01000005.1"/>
</dbReference>
<evidence type="ECO:0000313" key="4">
    <source>
        <dbReference type="Proteomes" id="UP000295030"/>
    </source>
</evidence>
<organism evidence="3 4">
    <name type="scientific">Ancylobacter aquaticus</name>
    <dbReference type="NCBI Taxonomy" id="100"/>
    <lineage>
        <taxon>Bacteria</taxon>
        <taxon>Pseudomonadati</taxon>
        <taxon>Pseudomonadota</taxon>
        <taxon>Alphaproteobacteria</taxon>
        <taxon>Hyphomicrobiales</taxon>
        <taxon>Xanthobacteraceae</taxon>
        <taxon>Ancylobacter</taxon>
    </lineage>
</organism>
<protein>
    <submittedName>
        <fullName evidence="3">Putative tricarboxylic transport membrane protein</fullName>
    </submittedName>
</protein>
<dbReference type="Pfam" id="PF01970">
    <property type="entry name" value="TctA"/>
    <property type="match status" value="1"/>
</dbReference>
<keyword evidence="1" id="KW-1133">Transmembrane helix</keyword>
<feature type="transmembrane region" description="Helical" evidence="1">
    <location>
        <begin position="32"/>
        <end position="55"/>
    </location>
</feature>
<reference evidence="3 4" key="1">
    <citation type="submission" date="2019-03" db="EMBL/GenBank/DDBJ databases">
        <title>Genomic Encyclopedia of Type Strains, Phase IV (KMG-IV): sequencing the most valuable type-strain genomes for metagenomic binning, comparative biology and taxonomic classification.</title>
        <authorList>
            <person name="Goeker M."/>
        </authorList>
    </citation>
    <scope>NUCLEOTIDE SEQUENCE [LARGE SCALE GENOMIC DNA]</scope>
    <source>
        <strain evidence="3 4">DSM 101</strain>
    </source>
</reference>
<name>A0A4R1HJI7_ANCAQ</name>
<gene>
    <name evidence="3" type="ORF">EV667_4139</name>
</gene>
<evidence type="ECO:0000259" key="2">
    <source>
        <dbReference type="Pfam" id="PF01970"/>
    </source>
</evidence>
<keyword evidence="4" id="KW-1185">Reference proteome</keyword>
<dbReference type="PANTHER" id="PTHR35342:SF5">
    <property type="entry name" value="TRICARBOXYLIC TRANSPORT PROTEIN"/>
    <property type="match status" value="1"/>
</dbReference>
<feature type="transmembrane region" description="Helical" evidence="1">
    <location>
        <begin position="400"/>
        <end position="428"/>
    </location>
</feature>
<proteinExistence type="predicted"/>
<evidence type="ECO:0000256" key="1">
    <source>
        <dbReference type="SAM" id="Phobius"/>
    </source>
</evidence>
<feature type="transmembrane region" description="Helical" evidence="1">
    <location>
        <begin position="167"/>
        <end position="188"/>
    </location>
</feature>
<sequence length="505" mass="52990">METLSLLLSGLSVAIGPSYLLATFSGVMLGLAVGVLPALGPSAAIAILLPVILNFDPLVAMAALAGTYYGAMYGGAVTSILLGIPGESAAMMTMLDGYPLARSGQAGRALGMSIFASFVGGLIALILFVAVSRQFAEFAIAFGPAEMTSLMIMSLCFTTVLGGDNKFKGFISLALGVWLGMVGIDIISGSTRYTLGMPNLLEGFEFTVVAIGVFGLGQILSALDQQSLGKLATPSYTFRSLFPRLADVLVCWKDLVVGSIIGFVVGVLPGAGATTSTIFAYAASKRMSKTPERFGKGAVEGVAAPEAANNAASYAAMIPLLTLGIPGSATTAVMMGGLLMLGLQPGPLLFTTRPDFVWPLIGTFYIGNIMLVVLTIVLTPLLAAMVFVAPRYLFPMICSVVLYGIYSINNSVFDMGVGLAFGVLGYLFDKLRYPAVPALLGLILGPILEQGIRRALISSQGDPMIFLERPISLTLLLLTLALFVLPAAKRLLWKRPSRPRTLETP</sequence>
<dbReference type="InterPro" id="IPR002823">
    <property type="entry name" value="DUF112_TM"/>
</dbReference>
<feature type="transmembrane region" description="Helical" evidence="1">
    <location>
        <begin position="138"/>
        <end position="161"/>
    </location>
</feature>
<dbReference type="Proteomes" id="UP000295030">
    <property type="component" value="Unassembled WGS sequence"/>
</dbReference>
<feature type="domain" description="DUF112" evidence="2">
    <location>
        <begin position="20"/>
        <end position="440"/>
    </location>
</feature>
<dbReference type="OrthoDB" id="7323395at2"/>
<feature type="transmembrane region" description="Helical" evidence="1">
    <location>
        <begin position="471"/>
        <end position="488"/>
    </location>
</feature>
<feature type="transmembrane region" description="Helical" evidence="1">
    <location>
        <begin position="363"/>
        <end position="388"/>
    </location>
</feature>
<accession>A0A4R1HJI7</accession>
<feature type="transmembrane region" description="Helical" evidence="1">
    <location>
        <begin position="320"/>
        <end position="343"/>
    </location>
</feature>
<feature type="transmembrane region" description="Helical" evidence="1">
    <location>
        <begin position="255"/>
        <end position="283"/>
    </location>
</feature>
<evidence type="ECO:0000313" key="3">
    <source>
        <dbReference type="EMBL" id="TCK19689.1"/>
    </source>
</evidence>
<keyword evidence="1" id="KW-0812">Transmembrane</keyword>
<keyword evidence="1" id="KW-0472">Membrane</keyword>
<dbReference type="EMBL" id="SMFY01000005">
    <property type="protein sequence ID" value="TCK19689.1"/>
    <property type="molecule type" value="Genomic_DNA"/>
</dbReference>
<feature type="transmembrane region" description="Helical" evidence="1">
    <location>
        <begin position="67"/>
        <end position="86"/>
    </location>
</feature>
<dbReference type="PANTHER" id="PTHR35342">
    <property type="entry name" value="TRICARBOXYLIC TRANSPORT PROTEIN"/>
    <property type="match status" value="1"/>
</dbReference>
<comment type="caution">
    <text evidence="3">The sequence shown here is derived from an EMBL/GenBank/DDBJ whole genome shotgun (WGS) entry which is preliminary data.</text>
</comment>
<feature type="transmembrane region" description="Helical" evidence="1">
    <location>
        <begin position="106"/>
        <end position="131"/>
    </location>
</feature>
<dbReference type="AlphaFoldDB" id="A0A4R1HJI7"/>